<reference evidence="4 5" key="1">
    <citation type="submission" date="2020-08" db="EMBL/GenBank/DDBJ databases">
        <title>Cohnella phylogeny.</title>
        <authorList>
            <person name="Dunlap C."/>
        </authorList>
    </citation>
    <scope>NUCLEOTIDE SEQUENCE [LARGE SCALE GENOMIC DNA]</scope>
    <source>
        <strain evidence="4 5">DSM 28246</strain>
    </source>
</reference>
<dbReference type="SUPFAM" id="SSF51735">
    <property type="entry name" value="NAD(P)-binding Rossmann-fold domains"/>
    <property type="match status" value="1"/>
</dbReference>
<evidence type="ECO:0000256" key="1">
    <source>
        <dbReference type="ARBA" id="ARBA00006484"/>
    </source>
</evidence>
<dbReference type="Proteomes" id="UP000547209">
    <property type="component" value="Unassembled WGS sequence"/>
</dbReference>
<name>A0A7X0RMU5_9BACL</name>
<comment type="similarity">
    <text evidence="1 3">Belongs to the short-chain dehydrogenases/reductases (SDR) family.</text>
</comment>
<evidence type="ECO:0000256" key="2">
    <source>
        <dbReference type="ARBA" id="ARBA00023002"/>
    </source>
</evidence>
<dbReference type="Pfam" id="PF00106">
    <property type="entry name" value="adh_short"/>
    <property type="match status" value="1"/>
</dbReference>
<organism evidence="4 5">
    <name type="scientific">Cohnella nanjingensis</name>
    <dbReference type="NCBI Taxonomy" id="1387779"/>
    <lineage>
        <taxon>Bacteria</taxon>
        <taxon>Bacillati</taxon>
        <taxon>Bacillota</taxon>
        <taxon>Bacilli</taxon>
        <taxon>Bacillales</taxon>
        <taxon>Paenibacillaceae</taxon>
        <taxon>Cohnella</taxon>
    </lineage>
</organism>
<dbReference type="RefSeq" id="WP_185141868.1">
    <property type="nucleotide sequence ID" value="NZ_JACJVP010000007.1"/>
</dbReference>
<dbReference type="InterPro" id="IPR036291">
    <property type="entry name" value="NAD(P)-bd_dom_sf"/>
</dbReference>
<dbReference type="PRINTS" id="PR00081">
    <property type="entry name" value="GDHRDH"/>
</dbReference>
<gene>
    <name evidence="4" type="ORF">H7C19_07055</name>
</gene>
<keyword evidence="5" id="KW-1185">Reference proteome</keyword>
<dbReference type="EMBL" id="JACJVP010000007">
    <property type="protein sequence ID" value="MBB6670443.1"/>
    <property type="molecule type" value="Genomic_DNA"/>
</dbReference>
<dbReference type="GO" id="GO:0008206">
    <property type="term" value="P:bile acid metabolic process"/>
    <property type="evidence" value="ECO:0007669"/>
    <property type="project" value="UniProtKB-ARBA"/>
</dbReference>
<dbReference type="GO" id="GO:0016491">
    <property type="term" value="F:oxidoreductase activity"/>
    <property type="evidence" value="ECO:0007669"/>
    <property type="project" value="UniProtKB-KW"/>
</dbReference>
<dbReference type="CDD" id="cd05374">
    <property type="entry name" value="17beta-HSD-like_SDR_c"/>
    <property type="match status" value="1"/>
</dbReference>
<sequence>MNTILITGASSGIGRATARYFADQGWHVVATMRSPEQETELNQLPRVLVTRLDVEQPPTIQEAIASGIRQFGKIDVLLNNAGYAAFGVFEAADPEQMKRQFDVNVFGPMYATQAILPHFRSNGTGTIINVSSIGGRITFPLLTLYHASKWAVEGFSESLYYELGTQNIKVKVVEPGNVSTDFTGRSLDILSDETLESYRAYAETVLQKQMDSFQTNVSSPEAIAKAIYDAATDPSDRLRYLAGEDAHFLMNLRAGKPDEEFMEIIAANFR</sequence>
<protein>
    <submittedName>
        <fullName evidence="4">SDR family oxidoreductase</fullName>
    </submittedName>
</protein>
<accession>A0A7X0RMU5</accession>
<dbReference type="FunFam" id="3.40.50.720:FF:000084">
    <property type="entry name" value="Short-chain dehydrogenase reductase"/>
    <property type="match status" value="1"/>
</dbReference>
<dbReference type="AlphaFoldDB" id="A0A7X0RMU5"/>
<dbReference type="InterPro" id="IPR002347">
    <property type="entry name" value="SDR_fam"/>
</dbReference>
<comment type="caution">
    <text evidence="4">The sequence shown here is derived from an EMBL/GenBank/DDBJ whole genome shotgun (WGS) entry which is preliminary data.</text>
</comment>
<proteinExistence type="inferred from homology"/>
<keyword evidence="2" id="KW-0560">Oxidoreductase</keyword>
<dbReference type="PRINTS" id="PR00080">
    <property type="entry name" value="SDRFAMILY"/>
</dbReference>
<dbReference type="InterPro" id="IPR051911">
    <property type="entry name" value="SDR_oxidoreductase"/>
</dbReference>
<evidence type="ECO:0000256" key="3">
    <source>
        <dbReference type="RuleBase" id="RU000363"/>
    </source>
</evidence>
<dbReference type="Gene3D" id="3.40.50.720">
    <property type="entry name" value="NAD(P)-binding Rossmann-like Domain"/>
    <property type="match status" value="1"/>
</dbReference>
<evidence type="ECO:0000313" key="5">
    <source>
        <dbReference type="Proteomes" id="UP000547209"/>
    </source>
</evidence>
<dbReference type="PANTHER" id="PTHR43976">
    <property type="entry name" value="SHORT CHAIN DEHYDROGENASE"/>
    <property type="match status" value="1"/>
</dbReference>
<evidence type="ECO:0000313" key="4">
    <source>
        <dbReference type="EMBL" id="MBB6670443.1"/>
    </source>
</evidence>
<dbReference type="PANTHER" id="PTHR43976:SF16">
    <property type="entry name" value="SHORT-CHAIN DEHYDROGENASE_REDUCTASE FAMILY PROTEIN"/>
    <property type="match status" value="1"/>
</dbReference>